<name>A0A4D8R720_AZOBR</name>
<protein>
    <submittedName>
        <fullName evidence="2">Uncharacterized protein</fullName>
    </submittedName>
</protein>
<dbReference type="AlphaFoldDB" id="A0A4D8R720"/>
<evidence type="ECO:0000313" key="2">
    <source>
        <dbReference type="EMBL" id="QCO18517.1"/>
    </source>
</evidence>
<reference evidence="2 3" key="1">
    <citation type="submission" date="2018-09" db="EMBL/GenBank/DDBJ databases">
        <title>Whole genome based analysis of evolution and adaptive divergence in Indian and Brazilian strains of Azospirillum brasilense.</title>
        <authorList>
            <person name="Singh C."/>
            <person name="Tripathi A.K."/>
        </authorList>
    </citation>
    <scope>NUCLEOTIDE SEQUENCE [LARGE SCALE GENOMIC DNA]</scope>
    <source>
        <strain evidence="2 3">MTCC4039</strain>
        <plasmid evidence="2 3">p2</plasmid>
    </source>
</reference>
<gene>
    <name evidence="2" type="ORF">D3869_25145</name>
</gene>
<evidence type="ECO:0000313" key="3">
    <source>
        <dbReference type="Proteomes" id="UP000298693"/>
    </source>
</evidence>
<accession>A0A4D8R720</accession>
<keyword evidence="2" id="KW-0614">Plasmid</keyword>
<proteinExistence type="predicted"/>
<geneLocation type="plasmid" evidence="2">
    <name>p2</name>
</geneLocation>
<dbReference type="EMBL" id="CP032347">
    <property type="protein sequence ID" value="QCO18517.1"/>
    <property type="molecule type" value="Genomic_DNA"/>
</dbReference>
<sequence>MSNVRSASALRRRWFSHSSSLTAWPDPASARQTPRASDRRSAPRWPVCSRSRRPCAPTPPPPRWRATGR</sequence>
<dbReference type="Proteomes" id="UP000298693">
    <property type="component" value="Plasmid p2"/>
</dbReference>
<evidence type="ECO:0000256" key="1">
    <source>
        <dbReference type="SAM" id="MobiDB-lite"/>
    </source>
</evidence>
<organism evidence="2 3">
    <name type="scientific">Azospirillum brasilense</name>
    <dbReference type="NCBI Taxonomy" id="192"/>
    <lineage>
        <taxon>Bacteria</taxon>
        <taxon>Pseudomonadati</taxon>
        <taxon>Pseudomonadota</taxon>
        <taxon>Alphaproteobacteria</taxon>
        <taxon>Rhodospirillales</taxon>
        <taxon>Azospirillaceae</taxon>
        <taxon>Azospirillum</taxon>
    </lineage>
</organism>
<feature type="region of interest" description="Disordered" evidence="1">
    <location>
        <begin position="18"/>
        <end position="69"/>
    </location>
</feature>